<keyword evidence="4" id="KW-0648">Protein biosynthesis</keyword>
<protein>
    <submittedName>
        <fullName evidence="7">Methionyl-tRNA synthetase</fullName>
    </submittedName>
</protein>
<dbReference type="eggNOG" id="COG0143">
    <property type="taxonomic scope" value="Bacteria"/>
</dbReference>
<dbReference type="InterPro" id="IPR041872">
    <property type="entry name" value="Anticodon_Met"/>
</dbReference>
<reference evidence="7 8" key="1">
    <citation type="submission" date="2014-10" db="EMBL/GenBank/DDBJ databases">
        <title>Draft genome of anammox bacterium scalindua brodae, obtained using differential coverage binning of sequence data from two enrichment reactors.</title>
        <authorList>
            <person name="Speth D.R."/>
            <person name="Russ L."/>
            <person name="Kartal B."/>
            <person name="Op den Camp H.J."/>
            <person name="Dutilh B.E."/>
            <person name="Jetten M.S."/>
        </authorList>
    </citation>
    <scope>NUCLEOTIDE SEQUENCE [LARGE SCALE GENOMIC DNA]</scope>
    <source>
        <strain evidence="7">RU1</strain>
    </source>
</reference>
<dbReference type="Pfam" id="PF08264">
    <property type="entry name" value="Anticodon_1"/>
    <property type="match status" value="1"/>
</dbReference>
<dbReference type="PANTHER" id="PTHR43326:SF1">
    <property type="entry name" value="METHIONINE--TRNA LIGASE, MITOCHONDRIAL"/>
    <property type="match status" value="1"/>
</dbReference>
<dbReference type="InterPro" id="IPR009080">
    <property type="entry name" value="tRNAsynth_Ia_anticodon-bd"/>
</dbReference>
<dbReference type="Proteomes" id="UP000030652">
    <property type="component" value="Unassembled WGS sequence"/>
</dbReference>
<evidence type="ECO:0000313" key="7">
    <source>
        <dbReference type="EMBL" id="KHE91292.1"/>
    </source>
</evidence>
<gene>
    <name evidence="7" type="primary">metG</name>
    <name evidence="7" type="ORF">SCABRO_02972</name>
</gene>
<keyword evidence="5 7" id="KW-0030">Aminoacyl-tRNA synthetase</keyword>
<accession>A0A0B0EDI7</accession>
<dbReference type="GO" id="GO:0005524">
    <property type="term" value="F:ATP binding"/>
    <property type="evidence" value="ECO:0007669"/>
    <property type="project" value="UniProtKB-KW"/>
</dbReference>
<dbReference type="GO" id="GO:0006431">
    <property type="term" value="P:methionyl-tRNA aminoacylation"/>
    <property type="evidence" value="ECO:0007669"/>
    <property type="project" value="TreeGrafter"/>
</dbReference>
<comment type="caution">
    <text evidence="7">The sequence shown here is derived from an EMBL/GenBank/DDBJ whole genome shotgun (WGS) entry which is preliminary data.</text>
</comment>
<keyword evidence="2" id="KW-0547">Nucleotide-binding</keyword>
<dbReference type="Gene3D" id="1.10.730.10">
    <property type="entry name" value="Isoleucyl-tRNA Synthetase, Domain 1"/>
    <property type="match status" value="1"/>
</dbReference>
<keyword evidence="3" id="KW-0067">ATP-binding</keyword>
<dbReference type="InterPro" id="IPR013155">
    <property type="entry name" value="M/V/L/I-tRNA-synth_anticd-bd"/>
</dbReference>
<evidence type="ECO:0000259" key="6">
    <source>
        <dbReference type="Pfam" id="PF08264"/>
    </source>
</evidence>
<name>A0A0B0EDI7_9BACT</name>
<keyword evidence="1" id="KW-0436">Ligase</keyword>
<dbReference type="InterPro" id="IPR023457">
    <property type="entry name" value="Met-tRNA_synth_2"/>
</dbReference>
<dbReference type="SUPFAM" id="SSF47323">
    <property type="entry name" value="Anticodon-binding domain of a subclass of class I aminoacyl-tRNA synthetases"/>
    <property type="match status" value="1"/>
</dbReference>
<dbReference type="CDD" id="cd07957">
    <property type="entry name" value="Anticodon_Ia_Met"/>
    <property type="match status" value="1"/>
</dbReference>
<dbReference type="GO" id="GO:0004825">
    <property type="term" value="F:methionine-tRNA ligase activity"/>
    <property type="evidence" value="ECO:0007669"/>
    <property type="project" value="InterPro"/>
</dbReference>
<evidence type="ECO:0000256" key="4">
    <source>
        <dbReference type="ARBA" id="ARBA00022917"/>
    </source>
</evidence>
<feature type="domain" description="Methionyl/Valyl/Leucyl/Isoleucyl-tRNA synthetase anticodon-binding" evidence="6">
    <location>
        <begin position="6"/>
        <end position="96"/>
    </location>
</feature>
<evidence type="ECO:0000313" key="8">
    <source>
        <dbReference type="Proteomes" id="UP000030652"/>
    </source>
</evidence>
<evidence type="ECO:0000256" key="2">
    <source>
        <dbReference type="ARBA" id="ARBA00022741"/>
    </source>
</evidence>
<dbReference type="EMBL" id="JRYO01000213">
    <property type="protein sequence ID" value="KHE91292.1"/>
    <property type="molecule type" value="Genomic_DNA"/>
</dbReference>
<dbReference type="PANTHER" id="PTHR43326">
    <property type="entry name" value="METHIONYL-TRNA SYNTHETASE"/>
    <property type="match status" value="1"/>
</dbReference>
<dbReference type="AlphaFoldDB" id="A0A0B0EDI7"/>
<proteinExistence type="predicted"/>
<evidence type="ECO:0000256" key="1">
    <source>
        <dbReference type="ARBA" id="ARBA00022598"/>
    </source>
</evidence>
<sequence length="135" mass="15273">MEGKGLIERSAKLNDEVDHAMSNLQFSRALESIWDYIGLVNKYVEISKPWVLAKELSERNKLNEVLYNLVESIRIISSFILPFMPNVAAEMYNQLGLPSGEEPVESDFSWGGMRPGTKVCKGSPIFPKFEHPIVN</sequence>
<evidence type="ECO:0000256" key="3">
    <source>
        <dbReference type="ARBA" id="ARBA00022840"/>
    </source>
</evidence>
<organism evidence="7 8">
    <name type="scientific">Candidatus Scalindua brodae</name>
    <dbReference type="NCBI Taxonomy" id="237368"/>
    <lineage>
        <taxon>Bacteria</taxon>
        <taxon>Pseudomonadati</taxon>
        <taxon>Planctomycetota</taxon>
        <taxon>Candidatus Brocadiia</taxon>
        <taxon>Candidatus Brocadiales</taxon>
        <taxon>Candidatus Scalinduaceae</taxon>
        <taxon>Candidatus Scalindua</taxon>
    </lineage>
</organism>
<evidence type="ECO:0000256" key="5">
    <source>
        <dbReference type="ARBA" id="ARBA00023146"/>
    </source>
</evidence>